<dbReference type="BioCyc" id="PSP1104324:GJSN-1-MONOMER"/>
<keyword evidence="3" id="KW-1185">Reference proteome</keyword>
<dbReference type="Proteomes" id="UP000005867">
    <property type="component" value="Chromosome"/>
</dbReference>
<gene>
    <name evidence="2" type="ORF">P186_0001</name>
</gene>
<dbReference type="RefSeq" id="WP_014287302.1">
    <property type="nucleotide sequence ID" value="NC_016645.1"/>
</dbReference>
<feature type="transmembrane region" description="Helical" evidence="1">
    <location>
        <begin position="78"/>
        <end position="99"/>
    </location>
</feature>
<dbReference type="STRING" id="1104324.P186_0001"/>
<accession>G7VD81</accession>
<evidence type="ECO:0000313" key="3">
    <source>
        <dbReference type="Proteomes" id="UP000005867"/>
    </source>
</evidence>
<keyword evidence="1" id="KW-0472">Membrane</keyword>
<keyword evidence="1" id="KW-0812">Transmembrane</keyword>
<dbReference type="HOGENOM" id="CLU_1465165_0_0_2"/>
<dbReference type="KEGG" id="pyr:P186_0001"/>
<evidence type="ECO:0000313" key="2">
    <source>
        <dbReference type="EMBL" id="AET31471.1"/>
    </source>
</evidence>
<name>G7VD81_9CREN</name>
<proteinExistence type="predicted"/>
<keyword evidence="1" id="KW-1133">Transmembrane helix</keyword>
<organism evidence="2 3">
    <name type="scientific">Pyrobaculum ferrireducens</name>
    <dbReference type="NCBI Taxonomy" id="1104324"/>
    <lineage>
        <taxon>Archaea</taxon>
        <taxon>Thermoproteota</taxon>
        <taxon>Thermoprotei</taxon>
        <taxon>Thermoproteales</taxon>
        <taxon>Thermoproteaceae</taxon>
        <taxon>Pyrobaculum</taxon>
    </lineage>
</organism>
<evidence type="ECO:0000256" key="1">
    <source>
        <dbReference type="SAM" id="Phobius"/>
    </source>
</evidence>
<sequence>MPPKNVSQIKDKEKAGEKVKKLAIAALALLVLAMPILAQQAGNATGGGGGGGGVSQGRDLVLKSGAVQSVQSAAGALMAVWGIAWWASLIIFGIYYFVMSKLAPASWARWGYINDLVDKYKWLLLAMILSPFAVGLVVLGVNLAAEAWGQSVQSQLDPLKTVTDFLSQVLIQSVIKAGEKLAFWTTS</sequence>
<dbReference type="eggNOG" id="arCOG12002">
    <property type="taxonomic scope" value="Archaea"/>
</dbReference>
<dbReference type="OrthoDB" id="30282at2157"/>
<dbReference type="EMBL" id="CP003098">
    <property type="protein sequence ID" value="AET31471.1"/>
    <property type="molecule type" value="Genomic_DNA"/>
</dbReference>
<feature type="transmembrane region" description="Helical" evidence="1">
    <location>
        <begin position="120"/>
        <end position="145"/>
    </location>
</feature>
<dbReference type="GeneID" id="11595788"/>
<reference evidence="2 3" key="1">
    <citation type="journal article" date="2012" name="J. Bacteriol.">
        <title>Complete genome sequence of strain 1860, a crenarchaeon of the genus pyrobaculum able to grow with various electron acceptors.</title>
        <authorList>
            <person name="Mardanov A.V."/>
            <person name="Gumerov V.M."/>
            <person name="Slobodkina G.B."/>
            <person name="Beletsky A.V."/>
            <person name="Bonch-Osmolovskaya E.A."/>
            <person name="Ravin N.V."/>
            <person name="Skryabin K.G."/>
        </authorList>
    </citation>
    <scope>NUCLEOTIDE SEQUENCE [LARGE SCALE GENOMIC DNA]</scope>
    <source>
        <strain evidence="2 3">1860</strain>
    </source>
</reference>
<protein>
    <submittedName>
        <fullName evidence="2">Uncharacterized protein</fullName>
    </submittedName>
</protein>
<dbReference type="AlphaFoldDB" id="G7VD81"/>